<dbReference type="InterPro" id="IPR024983">
    <property type="entry name" value="CHAT_dom"/>
</dbReference>
<reference evidence="2 3" key="1">
    <citation type="submission" date="2020-05" db="EMBL/GenBank/DDBJ databases">
        <title>Genome Sequencing of Type Strains.</title>
        <authorList>
            <person name="Lemaire J.F."/>
            <person name="Inderbitzin P."/>
            <person name="Gregorio O.A."/>
            <person name="Collins S.B."/>
            <person name="Wespe N."/>
            <person name="Knight-Connoni V."/>
        </authorList>
    </citation>
    <scope>NUCLEOTIDE SEQUENCE [LARGE SCALE GENOMIC DNA]</scope>
    <source>
        <strain evidence="2 3">ATCC 25174</strain>
    </source>
</reference>
<accession>A0A7Y6DYB6</accession>
<dbReference type="AlphaFoldDB" id="A0A7Y6DYB6"/>
<evidence type="ECO:0000259" key="1">
    <source>
        <dbReference type="Pfam" id="PF12770"/>
    </source>
</evidence>
<dbReference type="Proteomes" id="UP000565724">
    <property type="component" value="Unassembled WGS sequence"/>
</dbReference>
<dbReference type="EMBL" id="JABMCI010000065">
    <property type="protein sequence ID" value="NUU17829.1"/>
    <property type="molecule type" value="Genomic_DNA"/>
</dbReference>
<dbReference type="InterPro" id="IPR011990">
    <property type="entry name" value="TPR-like_helical_dom_sf"/>
</dbReference>
<dbReference type="RefSeq" id="WP_175347791.1">
    <property type="nucleotide sequence ID" value="NZ_JABMCI010000065.1"/>
</dbReference>
<sequence length="832" mass="85762">MSRAGDLYAAGVAANEDMRPAAGARLLRAALRALGDPEQDDEEARTLRGRVSVSLAMAEAEAGRLATGLELLATAAGLLPAQERAIAHAQRAILLRRAGRDEESLAEYAVALASLDVDSQPVLVAKVLVNRAVVHMGAARLGPARADLDLCLTLARREGAEVLVAKAVHDLGFLDYVAGDLPSALRRYVEAERLYEGLLPGILAMLGLDRGRVLVAAGLVTEAERELGAAVASLREQGSLQDAAEGELARAAAALLDGRPADARRLARAARTVFRRRGNARWAARAELMDLRGAAAGARTRVGTARRAEELHEVLASLGMREDARVAALVAARAHAAAGRSPEARRLVEVTGMRGAGLETRLLQRAARADVAAADGHVQVAARERRSGLTTLHRARALLGALDLQGGAAVLGRELAGAGLADALATGRAADVFTWAELARAQAMLTRPAVLGDEDHGAWQDLRALGVALGRAELDGRPTAELRTRRAALARDLRRRTWAAPGTGVSHRPASLSRVQAALDGAAMVVYLQHEGVLRALVLTRTRASLVALGPLGVAHEATSRVRADLDVLAGALPAGLDVGVRAARGADAAALSALVLDPVLSLVGDRDLVVVPTGGLLTVPWAALAATRGRAVTVAVSATSWVDRVGAAPVAPTGATVLVAGPGTTRGDAEVATVAELVRAAGLVPQVLLGDTATVGRARAALAGAGVVHVAAHGRHEADNPLFSSLELADGPLMGYDLLRLPRPPQLVVLSCCDLGLHDTRPGDESLGTASALLASGARTVVASVAREADEVALPLMVDLHRRLVAGERPAAALAAAGSAAATGFVCFGSG</sequence>
<comment type="caution">
    <text evidence="2">The sequence shown here is derived from an EMBL/GenBank/DDBJ whole genome shotgun (WGS) entry which is preliminary data.</text>
</comment>
<dbReference type="Gene3D" id="1.25.40.10">
    <property type="entry name" value="Tetratricopeptide repeat domain"/>
    <property type="match status" value="1"/>
</dbReference>
<dbReference type="Pfam" id="PF12770">
    <property type="entry name" value="CHAT"/>
    <property type="match status" value="1"/>
</dbReference>
<proteinExistence type="predicted"/>
<organism evidence="2 3">
    <name type="scientific">Cellulomonas humilata</name>
    <dbReference type="NCBI Taxonomy" id="144055"/>
    <lineage>
        <taxon>Bacteria</taxon>
        <taxon>Bacillati</taxon>
        <taxon>Actinomycetota</taxon>
        <taxon>Actinomycetes</taxon>
        <taxon>Micrococcales</taxon>
        <taxon>Cellulomonadaceae</taxon>
        <taxon>Cellulomonas</taxon>
    </lineage>
</organism>
<evidence type="ECO:0000313" key="3">
    <source>
        <dbReference type="Proteomes" id="UP000565724"/>
    </source>
</evidence>
<evidence type="ECO:0000313" key="2">
    <source>
        <dbReference type="EMBL" id="NUU17829.1"/>
    </source>
</evidence>
<protein>
    <submittedName>
        <fullName evidence="2">CHAT domain-containing protein</fullName>
    </submittedName>
</protein>
<name>A0A7Y6DYB6_9CELL</name>
<keyword evidence="3" id="KW-1185">Reference proteome</keyword>
<dbReference type="SUPFAM" id="SSF48452">
    <property type="entry name" value="TPR-like"/>
    <property type="match status" value="1"/>
</dbReference>
<feature type="domain" description="CHAT" evidence="1">
    <location>
        <begin position="589"/>
        <end position="821"/>
    </location>
</feature>
<gene>
    <name evidence="2" type="ORF">HP550_11280</name>
</gene>